<reference evidence="2" key="1">
    <citation type="journal article" date="2019" name="Int. J. Syst. Evol. Microbiol.">
        <title>The Global Catalogue of Microorganisms (GCM) 10K type strain sequencing project: providing services to taxonomists for standard genome sequencing and annotation.</title>
        <authorList>
            <consortium name="The Broad Institute Genomics Platform"/>
            <consortium name="The Broad Institute Genome Sequencing Center for Infectious Disease"/>
            <person name="Wu L."/>
            <person name="Ma J."/>
        </authorList>
    </citation>
    <scope>NUCLEOTIDE SEQUENCE [LARGE SCALE GENOMIC DNA]</scope>
    <source>
        <strain evidence="2">CGMCC 4.1641</strain>
    </source>
</reference>
<proteinExistence type="predicted"/>
<dbReference type="EMBL" id="JBHSED010000018">
    <property type="protein sequence ID" value="MFC4304110.1"/>
    <property type="molecule type" value="Genomic_DNA"/>
</dbReference>
<evidence type="ECO:0000313" key="1">
    <source>
        <dbReference type="EMBL" id="MFC4304110.1"/>
    </source>
</evidence>
<accession>A0ABV8SAS6</accession>
<evidence type="ECO:0000313" key="2">
    <source>
        <dbReference type="Proteomes" id="UP001595755"/>
    </source>
</evidence>
<evidence type="ECO:0008006" key="3">
    <source>
        <dbReference type="Google" id="ProtNLM"/>
    </source>
</evidence>
<name>A0ABV8SAS6_9BACL</name>
<dbReference type="RefSeq" id="WP_204604745.1">
    <property type="nucleotide sequence ID" value="NZ_JBHSED010000018.1"/>
</dbReference>
<protein>
    <recommendedName>
        <fullName evidence="3">Butirosin biosynthesis protein H-like</fullName>
    </recommendedName>
</protein>
<gene>
    <name evidence="1" type="ORF">ACFO1S_11785</name>
</gene>
<sequence length="314" mass="35134">MRVNIVEKDAPFRLAALECAASCIVSALDIRGLDRRLFLMGYWHTVYYEGLLMSAQNIKWIELAYEYGIQTRMTSGPPGEVAALLERGDMAIVLCRASELRFFPASMLGFESTGFYHCVLAYGKGEADNSFLVTDSVAGFRGAMTTEELDRAGVRSQEWVYCHLSFNASYRQPELRASFLRETNRILDEYVSDGRSAIDSFLGVLAESGQWDPVKRRSWTDRNNIALAALSKMRTIVWQSYLDTGLLGAEERETGSRLAEKIVRGWTNVNLQLVRYGISGVPRSSDSIRSGIEEVVAAELLLLKLLAGSEREPE</sequence>
<dbReference type="Proteomes" id="UP001595755">
    <property type="component" value="Unassembled WGS sequence"/>
</dbReference>
<organism evidence="1 2">
    <name type="scientific">Cohnella boryungensis</name>
    <dbReference type="NCBI Taxonomy" id="768479"/>
    <lineage>
        <taxon>Bacteria</taxon>
        <taxon>Bacillati</taxon>
        <taxon>Bacillota</taxon>
        <taxon>Bacilli</taxon>
        <taxon>Bacillales</taxon>
        <taxon>Paenibacillaceae</taxon>
        <taxon>Cohnella</taxon>
    </lineage>
</organism>
<keyword evidence="2" id="KW-1185">Reference proteome</keyword>
<comment type="caution">
    <text evidence="1">The sequence shown here is derived from an EMBL/GenBank/DDBJ whole genome shotgun (WGS) entry which is preliminary data.</text>
</comment>